<reference evidence="1 2" key="1">
    <citation type="journal article" date="2016" name="Mol. Biol. Evol.">
        <title>Comparative Genomics of Early-Diverging Mushroom-Forming Fungi Provides Insights into the Origins of Lignocellulose Decay Capabilities.</title>
        <authorList>
            <person name="Nagy L.G."/>
            <person name="Riley R."/>
            <person name="Tritt A."/>
            <person name="Adam C."/>
            <person name="Daum C."/>
            <person name="Floudas D."/>
            <person name="Sun H."/>
            <person name="Yadav J.S."/>
            <person name="Pangilinan J."/>
            <person name="Larsson K.H."/>
            <person name="Matsuura K."/>
            <person name="Barry K."/>
            <person name="Labutti K."/>
            <person name="Kuo R."/>
            <person name="Ohm R.A."/>
            <person name="Bhattacharya S.S."/>
            <person name="Shirouzu T."/>
            <person name="Yoshinaga Y."/>
            <person name="Martin F.M."/>
            <person name="Grigoriev I.V."/>
            <person name="Hibbett D.S."/>
        </authorList>
    </citation>
    <scope>NUCLEOTIDE SEQUENCE [LARGE SCALE GENOMIC DNA]</scope>
    <source>
        <strain evidence="1 2">HHB10207 ss-3</strain>
    </source>
</reference>
<keyword evidence="2" id="KW-1185">Reference proteome</keyword>
<protein>
    <submittedName>
        <fullName evidence="1">Uncharacterized protein</fullName>
    </submittedName>
</protein>
<evidence type="ECO:0000313" key="1">
    <source>
        <dbReference type="EMBL" id="KZT35152.1"/>
    </source>
</evidence>
<evidence type="ECO:0000313" key="2">
    <source>
        <dbReference type="Proteomes" id="UP000076798"/>
    </source>
</evidence>
<sequence>MYLIKFYTIDGIVLQPEIVYDGTIQAIEWVSTDNGGRTTLAMVVEAATSKQHILVYDLIYTITDCNTEKLDVKKLAEVDLPSSFGQCYALTLRAPYLVLLGEIGIAILDWVTGRRSQCFLDGGDELQRNLALQRADIHPSRPELILQFSTFLAGIWIETLTIDDLVLPRSTNGDTWNHYIHSANESFTRFSECRIAKVSPISSLVNDTSGTFDMVFSMTRRSDEGPSFCTISLSLADSSLSLKHHGCSSLNHDIASYKTSRGDKALVFRNDYAFFHRVDYYPAKGEYHDHDDLRFIFPPYEVVENIGSRMRDVRLGLPDWCWKCKRRAIVGVDNIYGFALLWTDSGLWVVKY</sequence>
<name>A0A166AAV2_9AGAM</name>
<dbReference type="EMBL" id="KV428150">
    <property type="protein sequence ID" value="KZT35152.1"/>
    <property type="molecule type" value="Genomic_DNA"/>
</dbReference>
<dbReference type="Proteomes" id="UP000076798">
    <property type="component" value="Unassembled WGS sequence"/>
</dbReference>
<organism evidence="1 2">
    <name type="scientific">Sistotremastrum suecicum HHB10207 ss-3</name>
    <dbReference type="NCBI Taxonomy" id="1314776"/>
    <lineage>
        <taxon>Eukaryota</taxon>
        <taxon>Fungi</taxon>
        <taxon>Dikarya</taxon>
        <taxon>Basidiomycota</taxon>
        <taxon>Agaricomycotina</taxon>
        <taxon>Agaricomycetes</taxon>
        <taxon>Sistotremastrales</taxon>
        <taxon>Sistotremastraceae</taxon>
        <taxon>Sistotremastrum</taxon>
    </lineage>
</organism>
<proteinExistence type="predicted"/>
<gene>
    <name evidence="1" type="ORF">SISSUDRAFT_1051784</name>
</gene>
<accession>A0A166AAV2</accession>
<dbReference type="AlphaFoldDB" id="A0A166AAV2"/>